<dbReference type="CDD" id="cd09872">
    <property type="entry name" value="PIN_Sll0205-like"/>
    <property type="match status" value="1"/>
</dbReference>
<dbReference type="EMBL" id="BARS01035084">
    <property type="protein sequence ID" value="GAG15111.1"/>
    <property type="molecule type" value="Genomic_DNA"/>
</dbReference>
<dbReference type="InterPro" id="IPR029060">
    <property type="entry name" value="PIN-like_dom_sf"/>
</dbReference>
<sequence length="114" mass="12636">MIVLDTHTWLWWVSNPENLSPHARKIIDSTVENDKILISSISAWEVALLVAKGRLQLTIEVSDWIAKSERLPFVKFIPIDNAIAVKSVSLPKPFHSDPADRIIVATATTVGAPL</sequence>
<feature type="domain" description="PIN" evidence="1">
    <location>
        <begin position="2"/>
        <end position="114"/>
    </location>
</feature>
<proteinExistence type="predicted"/>
<feature type="non-terminal residue" evidence="2">
    <location>
        <position position="114"/>
    </location>
</feature>
<comment type="caution">
    <text evidence="2">The sequence shown here is derived from an EMBL/GenBank/DDBJ whole genome shotgun (WGS) entry which is preliminary data.</text>
</comment>
<organism evidence="2">
    <name type="scientific">marine sediment metagenome</name>
    <dbReference type="NCBI Taxonomy" id="412755"/>
    <lineage>
        <taxon>unclassified sequences</taxon>
        <taxon>metagenomes</taxon>
        <taxon>ecological metagenomes</taxon>
    </lineage>
</organism>
<dbReference type="InterPro" id="IPR052919">
    <property type="entry name" value="TA_system_RNase"/>
</dbReference>
<accession>X0WQZ3</accession>
<dbReference type="InterPro" id="IPR002716">
    <property type="entry name" value="PIN_dom"/>
</dbReference>
<protein>
    <recommendedName>
        <fullName evidence="1">PIN domain-containing protein</fullName>
    </recommendedName>
</protein>
<name>X0WQZ3_9ZZZZ</name>
<dbReference type="InterPro" id="IPR041705">
    <property type="entry name" value="PIN_Sll0205"/>
</dbReference>
<reference evidence="2" key="1">
    <citation type="journal article" date="2014" name="Front. Microbiol.">
        <title>High frequency of phylogenetically diverse reductive dehalogenase-homologous genes in deep subseafloor sedimentary metagenomes.</title>
        <authorList>
            <person name="Kawai M."/>
            <person name="Futagami T."/>
            <person name="Toyoda A."/>
            <person name="Takaki Y."/>
            <person name="Nishi S."/>
            <person name="Hori S."/>
            <person name="Arai W."/>
            <person name="Tsubouchi T."/>
            <person name="Morono Y."/>
            <person name="Uchiyama I."/>
            <person name="Ito T."/>
            <person name="Fujiyama A."/>
            <person name="Inagaki F."/>
            <person name="Takami H."/>
        </authorList>
    </citation>
    <scope>NUCLEOTIDE SEQUENCE</scope>
    <source>
        <strain evidence="2">Expedition CK06-06</strain>
    </source>
</reference>
<dbReference type="PANTHER" id="PTHR36173">
    <property type="entry name" value="RIBONUCLEASE VAPC16-RELATED"/>
    <property type="match status" value="1"/>
</dbReference>
<evidence type="ECO:0000259" key="1">
    <source>
        <dbReference type="Pfam" id="PF01850"/>
    </source>
</evidence>
<dbReference type="PANTHER" id="PTHR36173:SF1">
    <property type="entry name" value="RIBONUCLEASE VAPC22"/>
    <property type="match status" value="1"/>
</dbReference>
<dbReference type="SUPFAM" id="SSF88723">
    <property type="entry name" value="PIN domain-like"/>
    <property type="match status" value="1"/>
</dbReference>
<evidence type="ECO:0000313" key="2">
    <source>
        <dbReference type="EMBL" id="GAG15111.1"/>
    </source>
</evidence>
<gene>
    <name evidence="2" type="ORF">S01H1_54107</name>
</gene>
<dbReference type="Gene3D" id="3.40.50.1010">
    <property type="entry name" value="5'-nuclease"/>
    <property type="match status" value="1"/>
</dbReference>
<dbReference type="Pfam" id="PF01850">
    <property type="entry name" value="PIN"/>
    <property type="match status" value="1"/>
</dbReference>
<dbReference type="AlphaFoldDB" id="X0WQZ3"/>